<protein>
    <recommendedName>
        <fullName evidence="15">Hemicentin-1</fullName>
    </recommendedName>
</protein>
<keyword evidence="14" id="KW-1185">Reference proteome</keyword>
<reference evidence="13 14" key="1">
    <citation type="journal article" date="2018" name="Sci. Rep.">
        <title>Comparative analysis of the Pocillopora damicornis genome highlights role of immune system in coral evolution.</title>
        <authorList>
            <person name="Cunning R."/>
            <person name="Bay R.A."/>
            <person name="Gillette P."/>
            <person name="Baker A.C."/>
            <person name="Traylor-Knowles N."/>
        </authorList>
    </citation>
    <scope>NUCLEOTIDE SEQUENCE [LARGE SCALE GENOMIC DNA]</scope>
    <source>
        <strain evidence="13">RSMAS</strain>
        <tissue evidence="13">Whole animal</tissue>
    </source>
</reference>
<dbReference type="FunFam" id="2.20.100.10:FF:000002">
    <property type="entry name" value="Unc-5 netrin receptor C"/>
    <property type="match status" value="1"/>
</dbReference>
<evidence type="ECO:0000256" key="10">
    <source>
        <dbReference type="ARBA" id="ARBA00023136"/>
    </source>
</evidence>
<organism evidence="13 14">
    <name type="scientific">Pocillopora damicornis</name>
    <name type="common">Cauliflower coral</name>
    <name type="synonym">Millepora damicornis</name>
    <dbReference type="NCBI Taxonomy" id="46731"/>
    <lineage>
        <taxon>Eukaryota</taxon>
        <taxon>Metazoa</taxon>
        <taxon>Cnidaria</taxon>
        <taxon>Anthozoa</taxon>
        <taxon>Hexacorallia</taxon>
        <taxon>Scleractinia</taxon>
        <taxon>Astrocoeniina</taxon>
        <taxon>Pocilloporidae</taxon>
        <taxon>Pocillopora</taxon>
    </lineage>
</organism>
<evidence type="ECO:0000256" key="5">
    <source>
        <dbReference type="ARBA" id="ARBA00022692"/>
    </source>
</evidence>
<dbReference type="EMBL" id="RCHS01000872">
    <property type="protein sequence ID" value="RMX56263.1"/>
    <property type="molecule type" value="Genomic_DNA"/>
</dbReference>
<dbReference type="PROSITE" id="PS50092">
    <property type="entry name" value="TSP1"/>
    <property type="match status" value="9"/>
</dbReference>
<evidence type="ECO:0000256" key="9">
    <source>
        <dbReference type="ARBA" id="ARBA00022989"/>
    </source>
</evidence>
<proteinExistence type="predicted"/>
<keyword evidence="7" id="KW-0677">Repeat</keyword>
<sequence>MRTHDSSMCSSAFWPFSESSDAVEDCLDTYSCEKCFKIKSDGKCYHHMKDCRKTCSGCKGLDSDRFGTKECEQYKKKGYCNFPSFKYFKCQRTCSICEVDGNWGNWGSWSECSKSCGGGRQGRKRECNNPKPAYGGKACPGTSASSRDCNTNECPVDGNWGEWSQWSTCSKSCKQGKQSRTRKCNSPAAQYGGKACKGDGEETRVCNNDVPCPVNGNWGQWGQWSACTKTCKEGKQSRKRECNSPTPQYGGKACEGKAVGIRICNANVPCPVDGNWGGWSEWSTCTKTCKQGKQSRTRKCNSPIPQYGGRKCDGQSSQTQICNQKVPCPVDGNWGEWSEWSSCTKTCKQGKQSRTRVCNAPAPQYGGKKCDGEGKETQVCNDKVPCPVDGNWGEWGEWSTCTKTCRQGKQSRSRECNSPAPKYGGKKCAGEGMETQVCNDKVPCPVDGNWGKWSEWSTCTKTCKQGKQSRTRECNSPSPQYGGKKCDGDGKETQVCNDKVPCPVDGNWGGWSEWSTCTKTCKQGKQSRTRKCDSPAPKYGGRECEGEADENQICNDKVPCPVDGNWGQWGAWNTCSKTCKEGKQSRTRACDSPKPQYGGKKCDGESGQTQWMETGASGEPGLHVASRVEEENIRGSVFATVLQLRTVARNVKGHFDKYGLAIRTTVQWMEIGVRGVPGARVVRVANKGSNRELVNAVHPNLSMVVKNAKAALGRKLFVTRTSLVQSMEAGARGLLGVPAVPRVGMEVERENSMVIGQVGEPGRHAPRLVVWVTERDHVHVQILLHSMEALVVLGLTTRPRLLIPSKGQHLNEGFKNSVLLKKSWKSSAYDEIEIKTVHSLMTEQTNDHVTVK</sequence>
<dbReference type="InterPro" id="IPR036383">
    <property type="entry name" value="TSP1_rpt_sf"/>
</dbReference>
<dbReference type="Proteomes" id="UP000275408">
    <property type="component" value="Unassembled WGS sequence"/>
</dbReference>
<dbReference type="InterPro" id="IPR052065">
    <property type="entry name" value="Compl_asym_regulator"/>
</dbReference>
<dbReference type="FunFam" id="2.20.100.10:FF:000067">
    <property type="entry name" value="Hemicentin 1"/>
    <property type="match status" value="1"/>
</dbReference>
<evidence type="ECO:0000256" key="7">
    <source>
        <dbReference type="ARBA" id="ARBA00022737"/>
    </source>
</evidence>
<dbReference type="GO" id="GO:0005576">
    <property type="term" value="C:extracellular region"/>
    <property type="evidence" value="ECO:0007669"/>
    <property type="project" value="UniProtKB-SubCell"/>
</dbReference>
<keyword evidence="4" id="KW-0245">EGF-like domain</keyword>
<dbReference type="OrthoDB" id="446173at2759"/>
<keyword evidence="5" id="KW-0812">Transmembrane</keyword>
<dbReference type="SUPFAM" id="SSF82895">
    <property type="entry name" value="TSP-1 type 1 repeat"/>
    <property type="match status" value="9"/>
</dbReference>
<keyword evidence="10" id="KW-0472">Membrane</keyword>
<dbReference type="FunFam" id="2.20.100.10:FF:000007">
    <property type="entry name" value="Thrombospondin 1"/>
    <property type="match status" value="6"/>
</dbReference>
<evidence type="ECO:0000256" key="2">
    <source>
        <dbReference type="ARBA" id="ARBA00004239"/>
    </source>
</evidence>
<keyword evidence="9" id="KW-1133">Transmembrane helix</keyword>
<evidence type="ECO:0000256" key="1">
    <source>
        <dbReference type="ARBA" id="ARBA00004167"/>
    </source>
</evidence>
<evidence type="ECO:0000256" key="8">
    <source>
        <dbReference type="ARBA" id="ARBA00022837"/>
    </source>
</evidence>
<accession>A0A3M6URB4</accession>
<dbReference type="Gene3D" id="2.20.100.10">
    <property type="entry name" value="Thrombospondin type-1 (TSP1) repeat"/>
    <property type="match status" value="9"/>
</dbReference>
<dbReference type="PANTHER" id="PTHR22906">
    <property type="entry name" value="PROPERDIN"/>
    <property type="match status" value="1"/>
</dbReference>
<dbReference type="PRINTS" id="PR01705">
    <property type="entry name" value="TSP1REPEAT"/>
</dbReference>
<dbReference type="InterPro" id="IPR000884">
    <property type="entry name" value="TSP1_rpt"/>
</dbReference>
<dbReference type="FunFam" id="2.20.100.10:FF:000001">
    <property type="entry name" value="semaphorin-5A isoform X1"/>
    <property type="match status" value="1"/>
</dbReference>
<keyword evidence="12" id="KW-0325">Glycoprotein</keyword>
<keyword evidence="6" id="KW-0732">Signal</keyword>
<evidence type="ECO:0000256" key="6">
    <source>
        <dbReference type="ARBA" id="ARBA00022729"/>
    </source>
</evidence>
<evidence type="ECO:0000256" key="12">
    <source>
        <dbReference type="ARBA" id="ARBA00023180"/>
    </source>
</evidence>
<keyword evidence="11" id="KW-1015">Disulfide bond</keyword>
<dbReference type="Pfam" id="PF00090">
    <property type="entry name" value="TSP_1"/>
    <property type="match status" value="9"/>
</dbReference>
<name>A0A3M6URB4_POCDA</name>
<dbReference type="STRING" id="46731.A0A3M6URB4"/>
<keyword evidence="3" id="KW-0964">Secreted</keyword>
<keyword evidence="8" id="KW-0106">Calcium</keyword>
<dbReference type="AlphaFoldDB" id="A0A3M6URB4"/>
<comment type="caution">
    <text evidence="13">The sequence shown here is derived from an EMBL/GenBank/DDBJ whole genome shotgun (WGS) entry which is preliminary data.</text>
</comment>
<evidence type="ECO:0000256" key="4">
    <source>
        <dbReference type="ARBA" id="ARBA00022536"/>
    </source>
</evidence>
<comment type="subcellular location">
    <subcellularLocation>
        <location evidence="1">Membrane</location>
        <topology evidence="1">Single-pass membrane protein</topology>
    </subcellularLocation>
    <subcellularLocation>
        <location evidence="2">Secreted</location>
        <location evidence="2">Extracellular space</location>
    </subcellularLocation>
</comment>
<gene>
    <name evidence="13" type="ORF">pdam_00011446</name>
</gene>
<evidence type="ECO:0000256" key="3">
    <source>
        <dbReference type="ARBA" id="ARBA00022525"/>
    </source>
</evidence>
<evidence type="ECO:0000313" key="13">
    <source>
        <dbReference type="EMBL" id="RMX56263.1"/>
    </source>
</evidence>
<dbReference type="GO" id="GO:0016020">
    <property type="term" value="C:membrane"/>
    <property type="evidence" value="ECO:0007669"/>
    <property type="project" value="UniProtKB-SubCell"/>
</dbReference>
<evidence type="ECO:0008006" key="15">
    <source>
        <dbReference type="Google" id="ProtNLM"/>
    </source>
</evidence>
<evidence type="ECO:0000313" key="14">
    <source>
        <dbReference type="Proteomes" id="UP000275408"/>
    </source>
</evidence>
<dbReference type="SMART" id="SM00209">
    <property type="entry name" value="TSP1"/>
    <property type="match status" value="9"/>
</dbReference>
<evidence type="ECO:0000256" key="11">
    <source>
        <dbReference type="ARBA" id="ARBA00023157"/>
    </source>
</evidence>
<dbReference type="PANTHER" id="PTHR22906:SF43">
    <property type="entry name" value="PROPERDIN"/>
    <property type="match status" value="1"/>
</dbReference>